<evidence type="ECO:0000256" key="2">
    <source>
        <dbReference type="ARBA" id="ARBA00022448"/>
    </source>
</evidence>
<keyword evidence="12" id="KW-1185">Reference proteome</keyword>
<name>A0A4P6KD06_9MICO</name>
<evidence type="ECO:0000256" key="9">
    <source>
        <dbReference type="SAM" id="Phobius"/>
    </source>
</evidence>
<feature type="transmembrane region" description="Helical" evidence="9">
    <location>
        <begin position="130"/>
        <end position="151"/>
    </location>
</feature>
<dbReference type="PANTHER" id="PTHR35011">
    <property type="entry name" value="2,3-DIKETO-L-GULONATE TRAP TRANSPORTER SMALL PERMEASE PROTEIN YIAM"/>
    <property type="match status" value="1"/>
</dbReference>
<feature type="transmembrane region" description="Helical" evidence="9">
    <location>
        <begin position="80"/>
        <end position="102"/>
    </location>
</feature>
<dbReference type="InterPro" id="IPR055348">
    <property type="entry name" value="DctQ"/>
</dbReference>
<dbReference type="GO" id="GO:0022857">
    <property type="term" value="F:transmembrane transporter activity"/>
    <property type="evidence" value="ECO:0007669"/>
    <property type="project" value="TreeGrafter"/>
</dbReference>
<evidence type="ECO:0000313" key="11">
    <source>
        <dbReference type="EMBL" id="QBE48082.1"/>
    </source>
</evidence>
<dbReference type="Pfam" id="PF04290">
    <property type="entry name" value="DctQ"/>
    <property type="match status" value="1"/>
</dbReference>
<organism evidence="11 12">
    <name type="scientific">Leucobacter triazinivorans</name>
    <dbReference type="NCBI Taxonomy" id="1784719"/>
    <lineage>
        <taxon>Bacteria</taxon>
        <taxon>Bacillati</taxon>
        <taxon>Actinomycetota</taxon>
        <taxon>Actinomycetes</taxon>
        <taxon>Micrococcales</taxon>
        <taxon>Microbacteriaceae</taxon>
        <taxon>Leucobacter</taxon>
    </lineage>
</organism>
<dbReference type="Proteomes" id="UP000289260">
    <property type="component" value="Chromosome"/>
</dbReference>
<keyword evidence="5 9" id="KW-0812">Transmembrane</keyword>
<sequence>MGQHPRGPCDRVGRSECRCTIRRPGGTRPSPRACRRERLILLMNTVTRVIRGATLAALALSGSILTLLVLLLVSNVVLRFFGIQILGLYEILTALTVVMLGMSLGDSQREKQHVAIDLLTSKFSQRVQDALAVIMTLLSIVVVAVVAVALARYARFQITAAAASEILRVPTWPALSALILGFALLAIVLLIDGTRRATSLLTGVRTKEIW</sequence>
<evidence type="ECO:0000256" key="8">
    <source>
        <dbReference type="ARBA" id="ARBA00038436"/>
    </source>
</evidence>
<comment type="subcellular location">
    <subcellularLocation>
        <location evidence="1">Cell inner membrane</location>
        <topology evidence="1">Multi-pass membrane protein</topology>
    </subcellularLocation>
</comment>
<evidence type="ECO:0000259" key="10">
    <source>
        <dbReference type="Pfam" id="PF04290"/>
    </source>
</evidence>
<dbReference type="AlphaFoldDB" id="A0A4P6KD06"/>
<dbReference type="OrthoDB" id="1807003at2"/>
<evidence type="ECO:0000256" key="1">
    <source>
        <dbReference type="ARBA" id="ARBA00004429"/>
    </source>
</evidence>
<dbReference type="GO" id="GO:0005886">
    <property type="term" value="C:plasma membrane"/>
    <property type="evidence" value="ECO:0007669"/>
    <property type="project" value="UniProtKB-SubCell"/>
</dbReference>
<dbReference type="EMBL" id="CP035806">
    <property type="protein sequence ID" value="QBE48082.1"/>
    <property type="molecule type" value="Genomic_DNA"/>
</dbReference>
<evidence type="ECO:0000256" key="4">
    <source>
        <dbReference type="ARBA" id="ARBA00022519"/>
    </source>
</evidence>
<reference evidence="11 12" key="1">
    <citation type="submission" date="2019-02" db="EMBL/GenBank/DDBJ databases">
        <authorList>
            <person name="Sun L."/>
            <person name="Pan D."/>
            <person name="Wu X."/>
        </authorList>
    </citation>
    <scope>NUCLEOTIDE SEQUENCE [LARGE SCALE GENOMIC DNA]</scope>
    <source>
        <strain evidence="11 12">JW-1</strain>
    </source>
</reference>
<dbReference type="InterPro" id="IPR007387">
    <property type="entry name" value="TRAP_DctQ"/>
</dbReference>
<keyword evidence="2" id="KW-0813">Transport</keyword>
<dbReference type="GO" id="GO:0015740">
    <property type="term" value="P:C4-dicarboxylate transport"/>
    <property type="evidence" value="ECO:0007669"/>
    <property type="project" value="TreeGrafter"/>
</dbReference>
<accession>A0A4P6KD06</accession>
<dbReference type="PANTHER" id="PTHR35011:SF10">
    <property type="entry name" value="TRAP TRANSPORTER SMALL PERMEASE PROTEIN"/>
    <property type="match status" value="1"/>
</dbReference>
<keyword evidence="6 9" id="KW-1133">Transmembrane helix</keyword>
<keyword evidence="3" id="KW-1003">Cell membrane</keyword>
<evidence type="ECO:0000256" key="3">
    <source>
        <dbReference type="ARBA" id="ARBA00022475"/>
    </source>
</evidence>
<keyword evidence="7 9" id="KW-0472">Membrane</keyword>
<evidence type="ECO:0000256" key="6">
    <source>
        <dbReference type="ARBA" id="ARBA00022989"/>
    </source>
</evidence>
<gene>
    <name evidence="11" type="ORF">EVS81_03925</name>
</gene>
<feature type="domain" description="Tripartite ATP-independent periplasmic transporters DctQ component" evidence="10">
    <location>
        <begin position="68"/>
        <end position="192"/>
    </location>
</feature>
<evidence type="ECO:0000256" key="5">
    <source>
        <dbReference type="ARBA" id="ARBA00022692"/>
    </source>
</evidence>
<evidence type="ECO:0000256" key="7">
    <source>
        <dbReference type="ARBA" id="ARBA00023136"/>
    </source>
</evidence>
<feature type="transmembrane region" description="Helical" evidence="9">
    <location>
        <begin position="53"/>
        <end position="74"/>
    </location>
</feature>
<feature type="transmembrane region" description="Helical" evidence="9">
    <location>
        <begin position="171"/>
        <end position="191"/>
    </location>
</feature>
<protein>
    <submittedName>
        <fullName evidence="11">TRAP transporter small permease</fullName>
    </submittedName>
</protein>
<evidence type="ECO:0000313" key="12">
    <source>
        <dbReference type="Proteomes" id="UP000289260"/>
    </source>
</evidence>
<keyword evidence="4" id="KW-0997">Cell inner membrane</keyword>
<proteinExistence type="inferred from homology"/>
<dbReference type="KEGG" id="ltr:EVS81_03925"/>
<comment type="similarity">
    <text evidence="8">Belongs to the TRAP transporter small permease family.</text>
</comment>